<dbReference type="Pfam" id="PF00083">
    <property type="entry name" value="Sugar_tr"/>
    <property type="match status" value="1"/>
</dbReference>
<dbReference type="InterPro" id="IPR050814">
    <property type="entry name" value="Myo-inositol_Transporter"/>
</dbReference>
<evidence type="ECO:0000256" key="7">
    <source>
        <dbReference type="SAM" id="Phobius"/>
    </source>
</evidence>
<dbReference type="OrthoDB" id="4498530at2759"/>
<evidence type="ECO:0000256" key="4">
    <source>
        <dbReference type="ARBA" id="ARBA00022989"/>
    </source>
</evidence>
<keyword evidence="4 7" id="KW-1133">Transmembrane helix</keyword>
<feature type="transmembrane region" description="Helical" evidence="7">
    <location>
        <begin position="85"/>
        <end position="111"/>
    </location>
</feature>
<protein>
    <submittedName>
        <fullName evidence="8">Major facilitator superfamily domain-containing protein</fullName>
    </submittedName>
</protein>
<organism evidence="8 9">
    <name type="scientific">Aspergillus caelatus</name>
    <dbReference type="NCBI Taxonomy" id="61420"/>
    <lineage>
        <taxon>Eukaryota</taxon>
        <taxon>Fungi</taxon>
        <taxon>Dikarya</taxon>
        <taxon>Ascomycota</taxon>
        <taxon>Pezizomycotina</taxon>
        <taxon>Eurotiomycetes</taxon>
        <taxon>Eurotiomycetidae</taxon>
        <taxon>Eurotiales</taxon>
        <taxon>Aspergillaceae</taxon>
        <taxon>Aspergillus</taxon>
        <taxon>Aspergillus subgen. Circumdati</taxon>
    </lineage>
</organism>
<evidence type="ECO:0000313" key="9">
    <source>
        <dbReference type="Proteomes" id="UP000326268"/>
    </source>
</evidence>
<comment type="subcellular location">
    <subcellularLocation>
        <location evidence="1">Membrane</location>
    </subcellularLocation>
</comment>
<feature type="transmembrane region" description="Helical" evidence="7">
    <location>
        <begin position="477"/>
        <end position="500"/>
    </location>
</feature>
<keyword evidence="5 7" id="KW-0472">Membrane</keyword>
<feature type="transmembrane region" description="Helical" evidence="7">
    <location>
        <begin position="414"/>
        <end position="436"/>
    </location>
</feature>
<keyword evidence="2" id="KW-0813">Transport</keyword>
<keyword evidence="3 7" id="KW-0812">Transmembrane</keyword>
<reference evidence="8 9" key="1">
    <citation type="submission" date="2019-04" db="EMBL/GenBank/DDBJ databases">
        <title>Friends and foes A comparative genomics studyof 23 Aspergillus species from section Flavi.</title>
        <authorList>
            <consortium name="DOE Joint Genome Institute"/>
            <person name="Kjaerbolling I."/>
            <person name="Vesth T."/>
            <person name="Frisvad J.C."/>
            <person name="Nybo J.L."/>
            <person name="Theobald S."/>
            <person name="Kildgaard S."/>
            <person name="Isbrandt T."/>
            <person name="Kuo A."/>
            <person name="Sato A."/>
            <person name="Lyhne E.K."/>
            <person name="Kogle M.E."/>
            <person name="Wiebenga A."/>
            <person name="Kun R.S."/>
            <person name="Lubbers R.J."/>
            <person name="Makela M.R."/>
            <person name="Barry K."/>
            <person name="Chovatia M."/>
            <person name="Clum A."/>
            <person name="Daum C."/>
            <person name="Haridas S."/>
            <person name="He G."/>
            <person name="LaButti K."/>
            <person name="Lipzen A."/>
            <person name="Mondo S."/>
            <person name="Riley R."/>
            <person name="Salamov A."/>
            <person name="Simmons B.A."/>
            <person name="Magnuson J.K."/>
            <person name="Henrissat B."/>
            <person name="Mortensen U.H."/>
            <person name="Larsen T.O."/>
            <person name="Devries R.P."/>
            <person name="Grigoriev I.V."/>
            <person name="Machida M."/>
            <person name="Baker S.E."/>
            <person name="Andersen M.R."/>
        </authorList>
    </citation>
    <scope>NUCLEOTIDE SEQUENCE [LARGE SCALE GENOMIC DNA]</scope>
    <source>
        <strain evidence="8 9">CBS 763.97</strain>
    </source>
</reference>
<feature type="transmembrane region" description="Helical" evidence="7">
    <location>
        <begin position="131"/>
        <end position="151"/>
    </location>
</feature>
<feature type="transmembrane region" description="Helical" evidence="7">
    <location>
        <begin position="442"/>
        <end position="465"/>
    </location>
</feature>
<feature type="transmembrane region" description="Helical" evidence="7">
    <location>
        <begin position="192"/>
        <end position="218"/>
    </location>
</feature>
<keyword evidence="9" id="KW-1185">Reference proteome</keyword>
<dbReference type="Gene3D" id="1.20.1250.20">
    <property type="entry name" value="MFS general substrate transporter like domains"/>
    <property type="match status" value="1"/>
</dbReference>
<feature type="transmembrane region" description="Helical" evidence="7">
    <location>
        <begin position="263"/>
        <end position="281"/>
    </location>
</feature>
<evidence type="ECO:0000256" key="6">
    <source>
        <dbReference type="SAM" id="MobiDB-lite"/>
    </source>
</evidence>
<dbReference type="EMBL" id="ML737572">
    <property type="protein sequence ID" value="KAE8369665.1"/>
    <property type="molecule type" value="Genomic_DNA"/>
</dbReference>
<evidence type="ECO:0000313" key="8">
    <source>
        <dbReference type="EMBL" id="KAE8369665.1"/>
    </source>
</evidence>
<evidence type="ECO:0000256" key="1">
    <source>
        <dbReference type="ARBA" id="ARBA00004370"/>
    </source>
</evidence>
<dbReference type="InterPro" id="IPR036259">
    <property type="entry name" value="MFS_trans_sf"/>
</dbReference>
<dbReference type="SUPFAM" id="SSF103473">
    <property type="entry name" value="MFS general substrate transporter"/>
    <property type="match status" value="1"/>
</dbReference>
<feature type="transmembrane region" description="Helical" evidence="7">
    <location>
        <begin position="383"/>
        <end position="402"/>
    </location>
</feature>
<dbReference type="InterPro" id="IPR005828">
    <property type="entry name" value="MFS_sugar_transport-like"/>
</dbReference>
<feature type="region of interest" description="Disordered" evidence="6">
    <location>
        <begin position="1"/>
        <end position="23"/>
    </location>
</feature>
<name>A0A5N7AIT8_9EURO</name>
<evidence type="ECO:0000256" key="3">
    <source>
        <dbReference type="ARBA" id="ARBA00022692"/>
    </source>
</evidence>
<gene>
    <name evidence="8" type="ORF">BDV27DRAFT_2057</name>
</gene>
<feature type="compositionally biased region" description="Polar residues" evidence="6">
    <location>
        <begin position="11"/>
        <end position="23"/>
    </location>
</feature>
<evidence type="ECO:0000256" key="2">
    <source>
        <dbReference type="ARBA" id="ARBA00022448"/>
    </source>
</evidence>
<feature type="transmembrane region" description="Helical" evidence="7">
    <location>
        <begin position="351"/>
        <end position="377"/>
    </location>
</feature>
<accession>A0A5N7AIT8</accession>
<dbReference type="AlphaFoldDB" id="A0A5N7AIT8"/>
<dbReference type="PANTHER" id="PTHR48020:SF12">
    <property type="entry name" value="PROTON MYO-INOSITOL COTRANSPORTER"/>
    <property type="match status" value="1"/>
</dbReference>
<dbReference type="Proteomes" id="UP000326268">
    <property type="component" value="Unassembled WGS sequence"/>
</dbReference>
<sequence length="599" mass="66979">MEEPVDAHTSRGYQQPRSFSSCNHDSNARRILLAADEFVTPYRLDHVRDVIRKGALLADDPSDWERVEGLAPSEESALIKERNNYLSLSSMFVMSCVFPLVYAIICGYTSAPLAFPYMFPYHFGGLLPGSHLGVMLQYIPFLSSTLVVCWLTPTLNRLWGRRGAMLAGSIGTFIAAVLLLSNSTFDSSWVKIVLAITFSILERMSVGLTTCTCLIYLAEICPSAARGSILTLYPLGMSIGYTLTSAGTIILDGDQSVSPQLSTAFDLILKGGCPFLILLGWESPRWYARQGYWDKAFESLRRLRTSDILAARDLYHIHTWYKEKEAAFEQQHSTFSKCSSRLLVDPHMRRATLASVSVMVAGSLAGTGLTTAALVHVAYACRLTMRFCVLIVPITTLVFVVTKAGLPRLPRRQLYLASLFFIFCISFALCFIPPLAFQLPTLILLCISSVISVVGLGLVSFLYAAEVFPPSHRDVGVALSICIYQICQILVAAFIFLVWGKIDFHILTWVLTVVNLLSLLAVYLFMRESKQYTLEEMQSTFKMSTREFIVYRLRTDFINPFQRYVLRRRVRVQPVEAQGIASYSVPYTDEEAVSLASQP</sequence>
<dbReference type="GeneID" id="43660452"/>
<dbReference type="GO" id="GO:0016020">
    <property type="term" value="C:membrane"/>
    <property type="evidence" value="ECO:0007669"/>
    <property type="project" value="UniProtKB-SubCell"/>
</dbReference>
<dbReference type="GO" id="GO:0022857">
    <property type="term" value="F:transmembrane transporter activity"/>
    <property type="evidence" value="ECO:0007669"/>
    <property type="project" value="InterPro"/>
</dbReference>
<dbReference type="PANTHER" id="PTHR48020">
    <property type="entry name" value="PROTON MYO-INOSITOL COTRANSPORTER"/>
    <property type="match status" value="1"/>
</dbReference>
<dbReference type="RefSeq" id="XP_031932746.1">
    <property type="nucleotide sequence ID" value="XM_032076006.1"/>
</dbReference>
<feature type="transmembrane region" description="Helical" evidence="7">
    <location>
        <begin position="163"/>
        <end position="180"/>
    </location>
</feature>
<proteinExistence type="predicted"/>
<feature type="transmembrane region" description="Helical" evidence="7">
    <location>
        <begin position="230"/>
        <end position="251"/>
    </location>
</feature>
<feature type="transmembrane region" description="Helical" evidence="7">
    <location>
        <begin position="506"/>
        <end position="526"/>
    </location>
</feature>
<evidence type="ECO:0000256" key="5">
    <source>
        <dbReference type="ARBA" id="ARBA00023136"/>
    </source>
</evidence>